<organism evidence="1 2">
    <name type="scientific">Gossypium australe</name>
    <dbReference type="NCBI Taxonomy" id="47621"/>
    <lineage>
        <taxon>Eukaryota</taxon>
        <taxon>Viridiplantae</taxon>
        <taxon>Streptophyta</taxon>
        <taxon>Embryophyta</taxon>
        <taxon>Tracheophyta</taxon>
        <taxon>Spermatophyta</taxon>
        <taxon>Magnoliopsida</taxon>
        <taxon>eudicotyledons</taxon>
        <taxon>Gunneridae</taxon>
        <taxon>Pentapetalae</taxon>
        <taxon>rosids</taxon>
        <taxon>malvids</taxon>
        <taxon>Malvales</taxon>
        <taxon>Malvaceae</taxon>
        <taxon>Malvoideae</taxon>
        <taxon>Gossypium</taxon>
    </lineage>
</organism>
<gene>
    <name evidence="1" type="ORF">EPI10_001211</name>
</gene>
<dbReference type="InterPro" id="IPR050951">
    <property type="entry name" value="Retrovirus_Pol_polyprotein"/>
</dbReference>
<dbReference type="InterPro" id="IPR043128">
    <property type="entry name" value="Rev_trsase/Diguanyl_cyclase"/>
</dbReference>
<sequence length="104" mass="12396">MTTIFADMLKDGLDIFMDNFSCLGNLEWYLERCEYTNLVLNWEKCHFMGLFSDIKFLRKDKAKIEVIEKLPHPTNVRGVQNFLGHVDFYKRFIKYFAQVSKPFS</sequence>
<reference evidence="2" key="1">
    <citation type="journal article" date="2019" name="Plant Biotechnol. J.">
        <title>Genome sequencing of the Australian wild diploid species Gossypium australe highlights disease resistance and delayed gland morphogenesis.</title>
        <authorList>
            <person name="Cai Y."/>
            <person name="Cai X."/>
            <person name="Wang Q."/>
            <person name="Wang P."/>
            <person name="Zhang Y."/>
            <person name="Cai C."/>
            <person name="Xu Y."/>
            <person name="Wang K."/>
            <person name="Zhou Z."/>
            <person name="Wang C."/>
            <person name="Geng S."/>
            <person name="Li B."/>
            <person name="Dong Q."/>
            <person name="Hou Y."/>
            <person name="Wang H."/>
            <person name="Ai P."/>
            <person name="Liu Z."/>
            <person name="Yi F."/>
            <person name="Sun M."/>
            <person name="An G."/>
            <person name="Cheng J."/>
            <person name="Zhang Y."/>
            <person name="Shi Q."/>
            <person name="Xie Y."/>
            <person name="Shi X."/>
            <person name="Chang Y."/>
            <person name="Huang F."/>
            <person name="Chen Y."/>
            <person name="Hong S."/>
            <person name="Mi L."/>
            <person name="Sun Q."/>
            <person name="Zhang L."/>
            <person name="Zhou B."/>
            <person name="Peng R."/>
            <person name="Zhang X."/>
            <person name="Liu F."/>
        </authorList>
    </citation>
    <scope>NUCLEOTIDE SEQUENCE [LARGE SCALE GENOMIC DNA]</scope>
    <source>
        <strain evidence="2">cv. PA1801</strain>
    </source>
</reference>
<accession>A0A5B6VAK8</accession>
<comment type="caution">
    <text evidence="1">The sequence shown here is derived from an EMBL/GenBank/DDBJ whole genome shotgun (WGS) entry which is preliminary data.</text>
</comment>
<name>A0A5B6VAK8_9ROSI</name>
<dbReference type="Gene3D" id="3.30.70.270">
    <property type="match status" value="2"/>
</dbReference>
<dbReference type="PANTHER" id="PTHR37984">
    <property type="entry name" value="PROTEIN CBG26694"/>
    <property type="match status" value="1"/>
</dbReference>
<keyword evidence="2" id="KW-1185">Reference proteome</keyword>
<evidence type="ECO:0000313" key="1">
    <source>
        <dbReference type="EMBL" id="KAA3466094.1"/>
    </source>
</evidence>
<dbReference type="EMBL" id="SMMG02000007">
    <property type="protein sequence ID" value="KAA3466094.1"/>
    <property type="molecule type" value="Genomic_DNA"/>
</dbReference>
<proteinExistence type="predicted"/>
<dbReference type="AlphaFoldDB" id="A0A5B6VAK8"/>
<evidence type="ECO:0000313" key="2">
    <source>
        <dbReference type="Proteomes" id="UP000325315"/>
    </source>
</evidence>
<protein>
    <submittedName>
        <fullName evidence="1">Transposon Ty3-G Gag-Pol polyprotein</fullName>
    </submittedName>
</protein>
<dbReference type="Proteomes" id="UP000325315">
    <property type="component" value="Unassembled WGS sequence"/>
</dbReference>
<dbReference type="InterPro" id="IPR043502">
    <property type="entry name" value="DNA/RNA_pol_sf"/>
</dbReference>
<dbReference type="PANTHER" id="PTHR37984:SF5">
    <property type="entry name" value="PROTEIN NYNRIN-LIKE"/>
    <property type="match status" value="1"/>
</dbReference>
<dbReference type="SUPFAM" id="SSF56672">
    <property type="entry name" value="DNA/RNA polymerases"/>
    <property type="match status" value="1"/>
</dbReference>